<comment type="caution">
    <text evidence="2">The sequence shown here is derived from an EMBL/GenBank/DDBJ whole genome shotgun (WGS) entry which is preliminary data.</text>
</comment>
<dbReference type="OrthoDB" id="2351154at2759"/>
<dbReference type="Proteomes" id="UP000266673">
    <property type="component" value="Unassembled WGS sequence"/>
</dbReference>
<dbReference type="InterPro" id="IPR036047">
    <property type="entry name" value="F-box-like_dom_sf"/>
</dbReference>
<protein>
    <recommendedName>
        <fullName evidence="1">F-box domain-containing protein</fullName>
    </recommendedName>
</protein>
<dbReference type="SUPFAM" id="SSF52047">
    <property type="entry name" value="RNI-like"/>
    <property type="match status" value="1"/>
</dbReference>
<gene>
    <name evidence="2" type="ORF">C2G38_1196003</name>
</gene>
<reference evidence="2 3" key="1">
    <citation type="submission" date="2018-06" db="EMBL/GenBank/DDBJ databases">
        <title>Comparative genomics reveals the genomic features of Rhizophagus irregularis, R. cerebriforme, R. diaphanum and Gigaspora rosea, and their symbiotic lifestyle signature.</title>
        <authorList>
            <person name="Morin E."/>
            <person name="San Clemente H."/>
            <person name="Chen E.C.H."/>
            <person name="De La Providencia I."/>
            <person name="Hainaut M."/>
            <person name="Kuo A."/>
            <person name="Kohler A."/>
            <person name="Murat C."/>
            <person name="Tang N."/>
            <person name="Roy S."/>
            <person name="Loubradou J."/>
            <person name="Henrissat B."/>
            <person name="Grigoriev I.V."/>
            <person name="Corradi N."/>
            <person name="Roux C."/>
            <person name="Martin F.M."/>
        </authorList>
    </citation>
    <scope>NUCLEOTIDE SEQUENCE [LARGE SCALE GENOMIC DNA]</scope>
    <source>
        <strain evidence="2 3">DAOM 194757</strain>
    </source>
</reference>
<accession>A0A397VD69</accession>
<feature type="domain" description="F-box" evidence="1">
    <location>
        <begin position="5"/>
        <end position="46"/>
    </location>
</feature>
<sequence>MGDMPELMENILKNLKYKIYSLYSCALVSRHWCKIAIPILWKDPFLLNRSPLFIPNYFSSLGEYEKIILKECLEECGINEEFSKTLFYYTRFLKVLDLSDLECKVKKWINLKLGSYKKLLNRIINLLLKLFIESGATLHKLGLYLPRSFQLKPEIFYSLGRNGQFFSRIQHISLSIISTLDIESVTTLLRALAENTTKIKTLNLFIHSDPESQICHALIYVIKLQERFKLFRITTDGHTEFHGIISALECQKNSLQEVVIQDCSFSAEFNVLNSCKNLETIRIRCCNTELLKILDYKISTLEVFDTPIDAQTMVLILEKAGILLQRLIVESISIDENILEESLLLEAIKSFCPNITYFKIGYIKFSTQLLELICNLHKLQFLSLWCDINYLPVEELKIRVMQFSKILPLTLQYLDVRDWLEPHIDILFNHCQAPLKKLLIYRLDNEKNINALIEFCVRTRTLNYVGVSEYSNLEALDDKIRKEVEANTALVPDHYIVVDC</sequence>
<evidence type="ECO:0000313" key="2">
    <source>
        <dbReference type="EMBL" id="RIB20405.1"/>
    </source>
</evidence>
<organism evidence="2 3">
    <name type="scientific">Gigaspora rosea</name>
    <dbReference type="NCBI Taxonomy" id="44941"/>
    <lineage>
        <taxon>Eukaryota</taxon>
        <taxon>Fungi</taxon>
        <taxon>Fungi incertae sedis</taxon>
        <taxon>Mucoromycota</taxon>
        <taxon>Glomeromycotina</taxon>
        <taxon>Glomeromycetes</taxon>
        <taxon>Diversisporales</taxon>
        <taxon>Gigasporaceae</taxon>
        <taxon>Gigaspora</taxon>
    </lineage>
</organism>
<dbReference type="InterPro" id="IPR001810">
    <property type="entry name" value="F-box_dom"/>
</dbReference>
<evidence type="ECO:0000259" key="1">
    <source>
        <dbReference type="Pfam" id="PF12937"/>
    </source>
</evidence>
<dbReference type="AlphaFoldDB" id="A0A397VD69"/>
<evidence type="ECO:0000313" key="3">
    <source>
        <dbReference type="Proteomes" id="UP000266673"/>
    </source>
</evidence>
<name>A0A397VD69_9GLOM</name>
<proteinExistence type="predicted"/>
<dbReference type="Pfam" id="PF12937">
    <property type="entry name" value="F-box-like"/>
    <property type="match status" value="1"/>
</dbReference>
<dbReference type="EMBL" id="QKWP01000418">
    <property type="protein sequence ID" value="RIB20405.1"/>
    <property type="molecule type" value="Genomic_DNA"/>
</dbReference>
<keyword evidence="3" id="KW-1185">Reference proteome</keyword>
<dbReference type="SUPFAM" id="SSF81383">
    <property type="entry name" value="F-box domain"/>
    <property type="match status" value="1"/>
</dbReference>